<dbReference type="PROSITE" id="PS00134">
    <property type="entry name" value="TRYPSIN_HIS"/>
    <property type="match status" value="1"/>
</dbReference>
<dbReference type="InterPro" id="IPR028301">
    <property type="entry name" value="V8_his_AS"/>
</dbReference>
<dbReference type="InterPro" id="IPR000726">
    <property type="entry name" value="Glyco_hydro_19_cat"/>
</dbReference>
<feature type="region of interest" description="Disordered" evidence="7">
    <location>
        <begin position="413"/>
        <end position="465"/>
    </location>
</feature>
<dbReference type="GO" id="GO:0004568">
    <property type="term" value="F:chitinase activity"/>
    <property type="evidence" value="ECO:0007669"/>
    <property type="project" value="InterPro"/>
</dbReference>
<dbReference type="GO" id="GO:0006032">
    <property type="term" value="P:chitin catabolic process"/>
    <property type="evidence" value="ECO:0007669"/>
    <property type="project" value="InterPro"/>
</dbReference>
<dbReference type="InterPro" id="IPR050966">
    <property type="entry name" value="Glutamyl_endopeptidase"/>
</dbReference>
<evidence type="ECO:0000256" key="4">
    <source>
        <dbReference type="ARBA" id="ARBA00022801"/>
    </source>
</evidence>
<dbReference type="Gene3D" id="3.60.15.10">
    <property type="entry name" value="Ribonuclease Z/Hydroxyacylglutathione hydrolase-like"/>
    <property type="match status" value="1"/>
</dbReference>
<dbReference type="SUPFAM" id="SSF56281">
    <property type="entry name" value="Metallo-hydrolase/oxidoreductase"/>
    <property type="match status" value="2"/>
</dbReference>
<dbReference type="PRINTS" id="PR00839">
    <property type="entry name" value="V8PROTEASE"/>
</dbReference>
<evidence type="ECO:0000313" key="10">
    <source>
        <dbReference type="EMBL" id="TKC98299.1"/>
    </source>
</evidence>
<dbReference type="PANTHER" id="PTHR15462:SF8">
    <property type="entry name" value="SERINE PROTEASE"/>
    <property type="match status" value="1"/>
</dbReference>
<dbReference type="Gene3D" id="2.40.10.10">
    <property type="entry name" value="Trypsin-like serine proteases"/>
    <property type="match status" value="2"/>
</dbReference>
<protein>
    <recommendedName>
        <fullName evidence="6">Serine protease</fullName>
        <ecNumber evidence="6">3.4.21.-</ecNumber>
    </recommendedName>
</protein>
<dbReference type="PROSITE" id="PS00672">
    <property type="entry name" value="V8_HIS"/>
    <property type="match status" value="1"/>
</dbReference>
<dbReference type="Pfam" id="PF13365">
    <property type="entry name" value="Trypsin_2"/>
    <property type="match status" value="1"/>
</dbReference>
<dbReference type="InterPro" id="IPR036366">
    <property type="entry name" value="PGBDSf"/>
</dbReference>
<proteinExistence type="inferred from homology"/>
<dbReference type="Pfam" id="PF01471">
    <property type="entry name" value="PG_binding_1"/>
    <property type="match status" value="1"/>
</dbReference>
<dbReference type="Gene3D" id="1.10.530.10">
    <property type="match status" value="1"/>
</dbReference>
<reference evidence="10 11" key="1">
    <citation type="submission" date="2019-04" db="EMBL/GenBank/DDBJ databases">
        <authorList>
            <person name="Li Y."/>
            <person name="Wang J."/>
        </authorList>
    </citation>
    <scope>NUCLEOTIDE SEQUENCE [LARGE SCALE GENOMIC DNA]</scope>
    <source>
        <strain evidence="10 11">DSM 14668</strain>
    </source>
</reference>
<dbReference type="RefSeq" id="WP_136934720.1">
    <property type="nucleotide sequence ID" value="NZ_SSMQ01000070.1"/>
</dbReference>
<evidence type="ECO:0000256" key="1">
    <source>
        <dbReference type="ARBA" id="ARBA00008764"/>
    </source>
</evidence>
<dbReference type="SUPFAM" id="SSF49464">
    <property type="entry name" value="Carboxypeptidase regulatory domain-like"/>
    <property type="match status" value="1"/>
</dbReference>
<sequence>MQRGARNPFTVTLLDVGTEQYGDAVLCRFGTTSVLIDGAHPGNARRKGGHLAIQEQLRPLLPTRGGASVVTLLLISHAHQDHIGCLPRLVRDGHIVAEWALVPDPDLAWGKTGRETTTEASPAARRIAEALREEPLEGESAAEESAFIESAQSLEAEYREMLETLSRNGTRVLPFKGSDDPALRPLVAALAEGGVTLKILGPTRRHVTACAEGMAKNLEALRIEMQRALEAAAVPGASEESAEARELSVYRRYAAAFAAEREAPEGTEAAGTARVSNFVNLQSSVLLLEYSGKKLLLTGDMQLADPQTNDRTVLAGMRALTKAIGEHAPYDFVKLSHHGSHNGINAELLESMGHPRLLGVCAGETSMRHPHPATLELMKTMVAEQHGRWARTDVNGLSTITFDGDEPTVAVSCGHINDASPPRGPARRRRPASTEAALVRRSRGAPVLSGPCAAPARGEESMAMQEGERVMNDRGALSNEAGRVTGGYESHASEQEPASCASTTEAAAITRPASLLEYVPGYERPRAPGAAAPEPSDRVLLPSHLKASAPPLTRSLDAPREAMEASRMRVARSAAFVVFGPDDRVRVPRTEAAPYRAICALRITGANGERYVGTGWLINARTVVTAGHCVYDCQTMGGWATSIEVIPALDGTRQPFGSVVAKRFRLVSGWLEDRSPEYDYAAILLDEPVQMNEGFFMPEALPPAELEGALVNIAGYPQEPDAATRLYYHARALKDVGGRIVQYDIDTFGGQSGAPVWLTRPNGERAVVAIHTSGPRAGIPWNSGLRITTAVLASLRRWAEEATLGRRARRRGLLAPAADLLVESARAFSPAIPGKEITGKVVDENNRPLAGATVTIARRGALAIATTSAQDGSFSLPMAHPGLHFLRARLGDATTIKRITHEPASPVTLVLAPQAEIPANATEAGVARPGGPLAGRTLPAANLKRGAKGAAVKALQAALVKLGHMTQAEMNTGAGRFGPKTEAALKKFQAKHGVPSTGTYGPKTRAAFVKLGAKMGPAKPAPGKKGPTRGGVTLAELRAIMPNLSAARARKCLPHLNKARKEFAIDTKKRMAAFLAQLAHESGELVYFEELASGAAYEGRKDLGNTHPGDGRRYKGRGPIQITGRSNYRAAGKALGIDLQKRPKLAARIDVGFRVAGWFWKTRKLNALADRGNFKKITYRINGGYRGLARRTVYYRRALRVLA</sequence>
<keyword evidence="5 6" id="KW-0720">Serine protease</keyword>
<dbReference type="SUPFAM" id="SSF53955">
    <property type="entry name" value="Lysozyme-like"/>
    <property type="match status" value="1"/>
</dbReference>
<dbReference type="EC" id="3.4.21.-" evidence="6"/>
<dbReference type="GO" id="GO:0006508">
    <property type="term" value="P:proteolysis"/>
    <property type="evidence" value="ECO:0007669"/>
    <property type="project" value="UniProtKB-KW"/>
</dbReference>
<dbReference type="EMBL" id="SSMQ01000070">
    <property type="protein sequence ID" value="TKC98299.1"/>
    <property type="molecule type" value="Genomic_DNA"/>
</dbReference>
<dbReference type="GO" id="GO:0004252">
    <property type="term" value="F:serine-type endopeptidase activity"/>
    <property type="evidence" value="ECO:0007669"/>
    <property type="project" value="InterPro"/>
</dbReference>
<dbReference type="CDD" id="cd00325">
    <property type="entry name" value="chitinase_GH19"/>
    <property type="match status" value="1"/>
</dbReference>
<dbReference type="Pfam" id="PF00182">
    <property type="entry name" value="Glyco_hydro_19"/>
    <property type="match status" value="1"/>
</dbReference>
<dbReference type="Proteomes" id="UP000309215">
    <property type="component" value="Unassembled WGS sequence"/>
</dbReference>
<name>A0A4U1IV12_9BACT</name>
<dbReference type="InterPro" id="IPR036866">
    <property type="entry name" value="RibonucZ/Hydroxyglut_hydro"/>
</dbReference>
<dbReference type="AlphaFoldDB" id="A0A4U1IV12"/>
<dbReference type="InterPro" id="IPR023346">
    <property type="entry name" value="Lysozyme-like_dom_sf"/>
</dbReference>
<evidence type="ECO:0000259" key="8">
    <source>
        <dbReference type="Pfam" id="PF00182"/>
    </source>
</evidence>
<keyword evidence="2 6" id="KW-0645">Protease</keyword>
<feature type="region of interest" description="Disordered" evidence="7">
    <location>
        <begin position="479"/>
        <end position="500"/>
    </location>
</feature>
<dbReference type="Gene3D" id="2.60.40.1120">
    <property type="entry name" value="Carboxypeptidase-like, regulatory domain"/>
    <property type="match status" value="1"/>
</dbReference>
<evidence type="ECO:0000256" key="5">
    <source>
        <dbReference type="ARBA" id="ARBA00022825"/>
    </source>
</evidence>
<feature type="domain" description="Peptidoglycan binding-like" evidence="9">
    <location>
        <begin position="949"/>
        <end position="1007"/>
    </location>
</feature>
<feature type="domain" description="Glycoside hydrolase family 19 catalytic" evidence="8">
    <location>
        <begin position="1067"/>
        <end position="1164"/>
    </location>
</feature>
<dbReference type="InterPro" id="IPR043504">
    <property type="entry name" value="Peptidase_S1_PA_chymotrypsin"/>
</dbReference>
<evidence type="ECO:0000256" key="6">
    <source>
        <dbReference type="RuleBase" id="RU004296"/>
    </source>
</evidence>
<evidence type="ECO:0000313" key="11">
    <source>
        <dbReference type="Proteomes" id="UP000309215"/>
    </source>
</evidence>
<dbReference type="OrthoDB" id="5318987at2"/>
<evidence type="ECO:0000256" key="7">
    <source>
        <dbReference type="SAM" id="MobiDB-lite"/>
    </source>
</evidence>
<dbReference type="Pfam" id="PF13620">
    <property type="entry name" value="CarboxypepD_reg"/>
    <property type="match status" value="1"/>
</dbReference>
<evidence type="ECO:0000256" key="3">
    <source>
        <dbReference type="ARBA" id="ARBA00022729"/>
    </source>
</evidence>
<dbReference type="PANTHER" id="PTHR15462">
    <property type="entry name" value="SERINE PROTEASE"/>
    <property type="match status" value="1"/>
</dbReference>
<accession>A0A4U1IV12</accession>
<dbReference type="InterPro" id="IPR009003">
    <property type="entry name" value="Peptidase_S1_PA"/>
</dbReference>
<evidence type="ECO:0000256" key="2">
    <source>
        <dbReference type="ARBA" id="ARBA00022670"/>
    </source>
</evidence>
<organism evidence="10 11">
    <name type="scientific">Polyangium fumosum</name>
    <dbReference type="NCBI Taxonomy" id="889272"/>
    <lineage>
        <taxon>Bacteria</taxon>
        <taxon>Pseudomonadati</taxon>
        <taxon>Myxococcota</taxon>
        <taxon>Polyangia</taxon>
        <taxon>Polyangiales</taxon>
        <taxon>Polyangiaceae</taxon>
        <taxon>Polyangium</taxon>
    </lineage>
</organism>
<evidence type="ECO:0000259" key="9">
    <source>
        <dbReference type="Pfam" id="PF01471"/>
    </source>
</evidence>
<dbReference type="SUPFAM" id="SSF50494">
    <property type="entry name" value="Trypsin-like serine proteases"/>
    <property type="match status" value="1"/>
</dbReference>
<keyword evidence="11" id="KW-1185">Reference proteome</keyword>
<dbReference type="SUPFAM" id="SSF47090">
    <property type="entry name" value="PGBD-like"/>
    <property type="match status" value="1"/>
</dbReference>
<dbReference type="Gene3D" id="1.10.101.10">
    <property type="entry name" value="PGBD-like superfamily/PGBD"/>
    <property type="match status" value="1"/>
</dbReference>
<gene>
    <name evidence="10" type="ORF">E8A74_41745</name>
</gene>
<comment type="similarity">
    <text evidence="1 6">Belongs to the peptidase S1B family.</text>
</comment>
<dbReference type="GO" id="GO:0016998">
    <property type="term" value="P:cell wall macromolecule catabolic process"/>
    <property type="evidence" value="ECO:0007669"/>
    <property type="project" value="InterPro"/>
</dbReference>
<comment type="caution">
    <text evidence="10">The sequence shown here is derived from an EMBL/GenBank/DDBJ whole genome shotgun (WGS) entry which is preliminary data.</text>
</comment>
<dbReference type="InterPro" id="IPR036365">
    <property type="entry name" value="PGBD-like_sf"/>
</dbReference>
<dbReference type="InterPro" id="IPR018114">
    <property type="entry name" value="TRYPSIN_HIS"/>
</dbReference>
<dbReference type="InterPro" id="IPR008969">
    <property type="entry name" value="CarboxyPept-like_regulatory"/>
</dbReference>
<keyword evidence="3" id="KW-0732">Signal</keyword>
<dbReference type="InterPro" id="IPR008256">
    <property type="entry name" value="Peptidase_S1B"/>
</dbReference>
<dbReference type="InterPro" id="IPR002477">
    <property type="entry name" value="Peptidoglycan-bd-like"/>
</dbReference>
<keyword evidence="4 6" id="KW-0378">Hydrolase</keyword>